<evidence type="ECO:0000313" key="2">
    <source>
        <dbReference type="Proteomes" id="UP000501690"/>
    </source>
</evidence>
<dbReference type="Proteomes" id="UP000501690">
    <property type="component" value="Linkage Group LG3"/>
</dbReference>
<accession>A0A4D6LKP2</accession>
<evidence type="ECO:0000313" key="1">
    <source>
        <dbReference type="EMBL" id="QCD88644.1"/>
    </source>
</evidence>
<keyword evidence="2" id="KW-1185">Reference proteome</keyword>
<dbReference type="AlphaFoldDB" id="A0A4D6LKP2"/>
<name>A0A4D6LKP2_VIGUN</name>
<protein>
    <submittedName>
        <fullName evidence="1">Uncharacterized protein</fullName>
    </submittedName>
</protein>
<reference evidence="1 2" key="1">
    <citation type="submission" date="2019-04" db="EMBL/GenBank/DDBJ databases">
        <title>An improved genome assembly and genetic linkage map for asparagus bean, Vigna unguiculata ssp. sesquipedialis.</title>
        <authorList>
            <person name="Xia Q."/>
            <person name="Zhang R."/>
            <person name="Dong Y."/>
        </authorList>
    </citation>
    <scope>NUCLEOTIDE SEQUENCE [LARGE SCALE GENOMIC DNA]</scope>
    <source>
        <tissue evidence="1">Leaf</tissue>
    </source>
</reference>
<sequence length="60" mass="7044">MSKLHFSSEDVSTLFPTQLRSSKFMDQVSCKDTQTFRHSSQYNVREYVVCRIKPAKKRGE</sequence>
<organism evidence="1 2">
    <name type="scientific">Vigna unguiculata</name>
    <name type="common">Cowpea</name>
    <dbReference type="NCBI Taxonomy" id="3917"/>
    <lineage>
        <taxon>Eukaryota</taxon>
        <taxon>Viridiplantae</taxon>
        <taxon>Streptophyta</taxon>
        <taxon>Embryophyta</taxon>
        <taxon>Tracheophyta</taxon>
        <taxon>Spermatophyta</taxon>
        <taxon>Magnoliopsida</taxon>
        <taxon>eudicotyledons</taxon>
        <taxon>Gunneridae</taxon>
        <taxon>Pentapetalae</taxon>
        <taxon>rosids</taxon>
        <taxon>fabids</taxon>
        <taxon>Fabales</taxon>
        <taxon>Fabaceae</taxon>
        <taxon>Papilionoideae</taxon>
        <taxon>50 kb inversion clade</taxon>
        <taxon>NPAAA clade</taxon>
        <taxon>indigoferoid/millettioid clade</taxon>
        <taxon>Phaseoleae</taxon>
        <taxon>Vigna</taxon>
    </lineage>
</organism>
<gene>
    <name evidence="1" type="ORF">DEO72_LG3g3194</name>
</gene>
<proteinExistence type="predicted"/>
<dbReference type="EMBL" id="CP039347">
    <property type="protein sequence ID" value="QCD88644.1"/>
    <property type="molecule type" value="Genomic_DNA"/>
</dbReference>